<feature type="binding site" evidence="6">
    <location>
        <position position="181"/>
    </location>
    <ligand>
        <name>substrate</name>
    </ligand>
</feature>
<accession>A0A167FP25</accession>
<protein>
    <recommendedName>
        <fullName evidence="3 6">Glutaminase</fullName>
        <ecNumber evidence="3 6">3.5.1.2</ecNumber>
    </recommendedName>
</protein>
<feature type="binding site" evidence="6">
    <location>
        <position position="257"/>
    </location>
    <ligand>
        <name>substrate</name>
    </ligand>
</feature>
<comment type="caution">
    <text evidence="7">The sequence shown here is derived from an EMBL/GenBank/DDBJ whole genome shotgun (WGS) entry which is preliminary data.</text>
</comment>
<keyword evidence="4 6" id="KW-0378">Hydrolase</keyword>
<dbReference type="NCBIfam" id="NF002133">
    <property type="entry name" value="PRK00971.1-2"/>
    <property type="match status" value="1"/>
</dbReference>
<dbReference type="NCBIfam" id="NF002132">
    <property type="entry name" value="PRK00971.1-1"/>
    <property type="match status" value="1"/>
</dbReference>
<evidence type="ECO:0000256" key="5">
    <source>
        <dbReference type="ARBA" id="ARBA00049534"/>
    </source>
</evidence>
<feature type="binding site" evidence="6">
    <location>
        <position position="275"/>
    </location>
    <ligand>
        <name>substrate</name>
    </ligand>
</feature>
<dbReference type="HAMAP" id="MF_00313">
    <property type="entry name" value="Glutaminase"/>
    <property type="match status" value="1"/>
</dbReference>
<evidence type="ECO:0000313" key="8">
    <source>
        <dbReference type="Proteomes" id="UP000076503"/>
    </source>
</evidence>
<organism evidence="7 8">
    <name type="scientific">Pseudoalteromonas luteoviolacea H33</name>
    <dbReference type="NCBI Taxonomy" id="1365251"/>
    <lineage>
        <taxon>Bacteria</taxon>
        <taxon>Pseudomonadati</taxon>
        <taxon>Pseudomonadota</taxon>
        <taxon>Gammaproteobacteria</taxon>
        <taxon>Alteromonadales</taxon>
        <taxon>Pseudoalteromonadaceae</taxon>
        <taxon>Pseudoalteromonas</taxon>
    </lineage>
</organism>
<evidence type="ECO:0000256" key="1">
    <source>
        <dbReference type="ARBA" id="ARBA00011076"/>
    </source>
</evidence>
<dbReference type="GO" id="GO:0004359">
    <property type="term" value="F:glutaminase activity"/>
    <property type="evidence" value="ECO:0007669"/>
    <property type="project" value="UniProtKB-UniRule"/>
</dbReference>
<keyword evidence="6" id="KW-0007">Acetylation</keyword>
<dbReference type="PANTHER" id="PTHR12544:SF29">
    <property type="entry name" value="GLUTAMINASE"/>
    <property type="match status" value="1"/>
</dbReference>
<dbReference type="FunFam" id="3.40.710.10:FF:000005">
    <property type="entry name" value="Glutaminase"/>
    <property type="match status" value="1"/>
</dbReference>
<evidence type="ECO:0000256" key="3">
    <source>
        <dbReference type="ARBA" id="ARBA00012918"/>
    </source>
</evidence>
<dbReference type="EMBL" id="AUXZ01000062">
    <property type="protein sequence ID" value="KZN52575.1"/>
    <property type="molecule type" value="Genomic_DNA"/>
</dbReference>
<evidence type="ECO:0000256" key="4">
    <source>
        <dbReference type="ARBA" id="ARBA00022801"/>
    </source>
</evidence>
<comment type="similarity">
    <text evidence="1 6">Belongs to the glutaminase family.</text>
</comment>
<evidence type="ECO:0000313" key="7">
    <source>
        <dbReference type="EMBL" id="KZN52575.1"/>
    </source>
</evidence>
<dbReference type="Pfam" id="PF04960">
    <property type="entry name" value="Glutaminase"/>
    <property type="match status" value="1"/>
</dbReference>
<name>A0A167FP25_9GAMM</name>
<evidence type="ECO:0000256" key="2">
    <source>
        <dbReference type="ARBA" id="ARBA00011881"/>
    </source>
</evidence>
<dbReference type="PANTHER" id="PTHR12544">
    <property type="entry name" value="GLUTAMINASE"/>
    <property type="match status" value="1"/>
</dbReference>
<gene>
    <name evidence="6" type="primary">glsA</name>
    <name evidence="7" type="ORF">N476_10960</name>
</gene>
<feature type="binding site" evidence="6">
    <location>
        <position position="205"/>
    </location>
    <ligand>
        <name>substrate</name>
    </ligand>
</feature>
<feature type="binding site" evidence="6">
    <location>
        <position position="130"/>
    </location>
    <ligand>
        <name>substrate</name>
    </ligand>
</feature>
<evidence type="ECO:0000256" key="6">
    <source>
        <dbReference type="HAMAP-Rule" id="MF_00313"/>
    </source>
</evidence>
<proteinExistence type="inferred from homology"/>
<dbReference type="InterPro" id="IPR015868">
    <property type="entry name" value="Glutaminase"/>
</dbReference>
<sequence>MALLLHSAHCEFCIFDMTDYQSILERTVRHVQPLLHHGKVADYIPALAEQQLGQFAIAIQTQSGDTYSAGDCEAKFTVQSVSKVMTLTLALQRYGDELWQRVGKEPSGTAFNSLTQLEFENGIPRNPFINAGAIVTCDALYSRLSAPIHTMLESYRMQTGNPKLGVNKVVAQSEYEHRYRNAAMAYLMKSFGNFNNEVEEVLWSYFNFCAIELNAAELAKCFSYLSNGGVCTQTQQQILSAKQIKQLNSLLFTSGLYDAAGDFGYRVGMPGKSGVSGAIIAVVPGRFTIAVWSPGLDKVGNSVAGIAALEFLAEELGTAIF</sequence>
<dbReference type="AlphaFoldDB" id="A0A167FP25"/>
<comment type="subunit">
    <text evidence="2 6">Homotetramer.</text>
</comment>
<dbReference type="InterPro" id="IPR012338">
    <property type="entry name" value="Beta-lactam/transpept-like"/>
</dbReference>
<comment type="catalytic activity">
    <reaction evidence="5 6">
        <text>L-glutamine + H2O = L-glutamate + NH4(+)</text>
        <dbReference type="Rhea" id="RHEA:15889"/>
        <dbReference type="ChEBI" id="CHEBI:15377"/>
        <dbReference type="ChEBI" id="CHEBI:28938"/>
        <dbReference type="ChEBI" id="CHEBI:29985"/>
        <dbReference type="ChEBI" id="CHEBI:58359"/>
        <dbReference type="EC" id="3.5.1.2"/>
    </reaction>
</comment>
<dbReference type="NCBIfam" id="TIGR03814">
    <property type="entry name" value="Gln_ase"/>
    <property type="match status" value="1"/>
</dbReference>
<reference evidence="7 8" key="1">
    <citation type="submission" date="2013-07" db="EMBL/GenBank/DDBJ databases">
        <title>Comparative Genomic and Metabolomic Analysis of Twelve Strains of Pseudoalteromonas luteoviolacea.</title>
        <authorList>
            <person name="Vynne N.G."/>
            <person name="Mansson M."/>
            <person name="Gram L."/>
        </authorList>
    </citation>
    <scope>NUCLEOTIDE SEQUENCE [LARGE SCALE GENOMIC DNA]</scope>
    <source>
        <strain evidence="7 8">H33</strain>
    </source>
</reference>
<dbReference type="GO" id="GO:0006543">
    <property type="term" value="P:L-glutamine catabolic process"/>
    <property type="evidence" value="ECO:0007669"/>
    <property type="project" value="TreeGrafter"/>
</dbReference>
<dbReference type="PATRIC" id="fig|1365251.3.peg.1112"/>
<dbReference type="Gene3D" id="3.40.710.10">
    <property type="entry name" value="DD-peptidase/beta-lactamase superfamily"/>
    <property type="match status" value="1"/>
</dbReference>
<dbReference type="SUPFAM" id="SSF56601">
    <property type="entry name" value="beta-lactamase/transpeptidase-like"/>
    <property type="match status" value="1"/>
</dbReference>
<dbReference type="Proteomes" id="UP000076503">
    <property type="component" value="Unassembled WGS sequence"/>
</dbReference>
<dbReference type="GO" id="GO:0006537">
    <property type="term" value="P:glutamate biosynthetic process"/>
    <property type="evidence" value="ECO:0007669"/>
    <property type="project" value="TreeGrafter"/>
</dbReference>
<dbReference type="EC" id="3.5.1.2" evidence="3 6"/>
<feature type="binding site" evidence="6">
    <location>
        <position position="80"/>
    </location>
    <ligand>
        <name>substrate</name>
    </ligand>
</feature>
<feature type="binding site" evidence="6">
    <location>
        <position position="174"/>
    </location>
    <ligand>
        <name>substrate</name>
    </ligand>
</feature>